<feature type="region of interest" description="Disordered" evidence="1">
    <location>
        <begin position="1361"/>
        <end position="1392"/>
    </location>
</feature>
<dbReference type="RefSeq" id="XP_026663386.2">
    <property type="nucleotide sequence ID" value="XM_026807585.2"/>
</dbReference>
<feature type="region of interest" description="Disordered" evidence="1">
    <location>
        <begin position="446"/>
        <end position="493"/>
    </location>
</feature>
<feature type="region of interest" description="Disordered" evidence="1">
    <location>
        <begin position="297"/>
        <end position="411"/>
    </location>
</feature>
<dbReference type="PANTHER" id="PTHR31008:SF15">
    <property type="entry name" value="GPI-ANCHORED ADHESIN-LIKE PROTEIN"/>
    <property type="match status" value="1"/>
</dbReference>
<dbReference type="PANTHER" id="PTHR31008">
    <property type="entry name" value="COP1-INTERACTING PROTEIN-RELATED"/>
    <property type="match status" value="1"/>
</dbReference>
<feature type="compositionally biased region" description="Basic and acidic residues" evidence="1">
    <location>
        <begin position="1065"/>
        <end position="1079"/>
    </location>
</feature>
<feature type="compositionally biased region" description="Basic and acidic residues" evidence="1">
    <location>
        <begin position="466"/>
        <end position="477"/>
    </location>
</feature>
<feature type="region of interest" description="Disordered" evidence="1">
    <location>
        <begin position="781"/>
        <end position="801"/>
    </location>
</feature>
<keyword evidence="2" id="KW-1185">Reference proteome</keyword>
<feature type="region of interest" description="Disordered" evidence="1">
    <location>
        <begin position="207"/>
        <end position="272"/>
    </location>
</feature>
<feature type="compositionally biased region" description="Low complexity" evidence="1">
    <location>
        <begin position="340"/>
        <end position="357"/>
    </location>
</feature>
<feature type="compositionally biased region" description="Low complexity" evidence="1">
    <location>
        <begin position="301"/>
        <end position="311"/>
    </location>
</feature>
<gene>
    <name evidence="3" type="primary">LOC103714814</name>
</gene>
<name>A0A8B8J8M7_PHODC</name>
<proteinExistence type="predicted"/>
<feature type="compositionally biased region" description="Gly residues" evidence="1">
    <location>
        <begin position="1137"/>
        <end position="1147"/>
    </location>
</feature>
<reference evidence="3" key="2">
    <citation type="submission" date="2025-08" db="UniProtKB">
        <authorList>
            <consortium name="RefSeq"/>
        </authorList>
    </citation>
    <scope>IDENTIFICATION</scope>
    <source>
        <tissue evidence="3">Young leaves</tissue>
    </source>
</reference>
<feature type="region of interest" description="Disordered" evidence="1">
    <location>
        <begin position="611"/>
        <end position="654"/>
    </location>
</feature>
<feature type="compositionally biased region" description="Polar residues" evidence="1">
    <location>
        <begin position="687"/>
        <end position="699"/>
    </location>
</feature>
<feature type="compositionally biased region" description="Polar residues" evidence="1">
    <location>
        <begin position="1023"/>
        <end position="1033"/>
    </location>
</feature>
<accession>A0A8B8J8M7</accession>
<reference evidence="2" key="1">
    <citation type="journal article" date="2019" name="Nat. Commun.">
        <title>Genome-wide association mapping of date palm fruit traits.</title>
        <authorList>
            <person name="Hazzouri K.M."/>
            <person name="Gros-Balthazard M."/>
            <person name="Flowers J.M."/>
            <person name="Copetti D."/>
            <person name="Lemansour A."/>
            <person name="Lebrun M."/>
            <person name="Masmoudi K."/>
            <person name="Ferrand S."/>
            <person name="Dhar M.I."/>
            <person name="Fresquez Z.A."/>
            <person name="Rosas U."/>
            <person name="Zhang J."/>
            <person name="Talag J."/>
            <person name="Lee S."/>
            <person name="Kudrna D."/>
            <person name="Powell R.F."/>
            <person name="Leitch I.J."/>
            <person name="Krueger R.R."/>
            <person name="Wing R.A."/>
            <person name="Amiri K.M.A."/>
            <person name="Purugganan M.D."/>
        </authorList>
    </citation>
    <scope>NUCLEOTIDE SEQUENCE [LARGE SCALE GENOMIC DNA]</scope>
    <source>
        <strain evidence="2">cv. Khalas</strain>
    </source>
</reference>
<feature type="region of interest" description="Disordered" evidence="1">
    <location>
        <begin position="930"/>
        <end position="1313"/>
    </location>
</feature>
<organism evidence="2 3">
    <name type="scientific">Phoenix dactylifera</name>
    <name type="common">Date palm</name>
    <dbReference type="NCBI Taxonomy" id="42345"/>
    <lineage>
        <taxon>Eukaryota</taxon>
        <taxon>Viridiplantae</taxon>
        <taxon>Streptophyta</taxon>
        <taxon>Embryophyta</taxon>
        <taxon>Tracheophyta</taxon>
        <taxon>Spermatophyta</taxon>
        <taxon>Magnoliopsida</taxon>
        <taxon>Liliopsida</taxon>
        <taxon>Arecaceae</taxon>
        <taxon>Coryphoideae</taxon>
        <taxon>Phoeniceae</taxon>
        <taxon>Phoenix</taxon>
    </lineage>
</organism>
<feature type="compositionally biased region" description="Polar residues" evidence="1">
    <location>
        <begin position="1287"/>
        <end position="1301"/>
    </location>
</feature>
<protein>
    <submittedName>
        <fullName evidence="3">Uncharacterized protein LOC103714814 isoform X1</fullName>
    </submittedName>
</protein>
<feature type="compositionally biased region" description="Low complexity" evidence="1">
    <location>
        <begin position="449"/>
        <end position="459"/>
    </location>
</feature>
<feature type="compositionally biased region" description="Polar residues" evidence="1">
    <location>
        <begin position="386"/>
        <end position="395"/>
    </location>
</feature>
<sequence>MDSDTPLDYAMFQLSPRRSRCELIVSGDGKTEKLASGFLKPFTAHLKVAEEQASQAVSSIKLEVERRKNGRTWFNKGTLERFVRFVSTPEVLELVNTFDAEMSQLEGARRIYSQGAGDPPSGTLGEHETAAAAAADITKKELLRAIDMRLVAVKQDLTTACARASSAGFTLDNVPELLLFADHFGARRLNEACTKFVSLCQRRPELVSRQHTPPSLPSQWKGFDEGNVRASSGSDMSIDEPEVEPSGGKLPGNVGGGLKLPQSGNSQQPHLSTAELPAASHQLKPIPRRFVDIQAEKATEEPPAASVAEPAQQDVGGGSRRLSVQDRINLFESKRKEQAGSSNNSTSGGVNKVAAGKGVHRRFPSDVSVEKSVLRRWSGASDMSIDLNSGTNSNCSERKESGSAAGTPTSVNFQAQCIGKTEEKEASGLKDTATSHFCLDLKECQPATSSSSSSSLPSSQAQIKAFPKDRDRTKDEGTATSSTQSGPVLEKDREICQKNVSMGRVENHGLSDQASCQTLVKASSESGGGAGWKEHAAICAQYKAISEEHVKDEAALQIPTRAVSAVAEQVGWENQEVSWSQPGEVPSGADSAGAKDQPNTVTQFRTFVRKTEGIEVKPKGPSNSRFPFKSSSGKTEGISPESDLLTPQPQCRTFPGKLEEAGVKVAAASQVPFGSVPTKPKEGSGPQGTNLHQQSSAPNQIRKLQGQRYERAYDEGNAVPVFPGKRAKESMEIFDSPSTSSMEQVQVVRPSKGNQELNDELQMKANQLEKLFAAHKLRVQSDQMAASRRSKPADVQVDHAPKSVEKKAAVALLKQLAESNSSNGIDFDANLLLKRVDNQDFGTNIKQKLDSLGPSDDSRGKLYKRYMQKRDAKLREEWGSKRAQKEAKMKAMHDSLERNQSEMRAKFAGSAAAQELANSHHRAEKLRSFNARSALKNKDQQAVASLPGEDGDFQEPYEQVDYGQDKTYSDNLFGDGSSKSNNSRKLPSSKSLSSSTPRTSAASFLKSSAKATNTCSVKRRTQPENPLAQSVPNFSDLRKENTKPSAGISRANTRVQSRNFSRSKSNCEEVNLVKEDKPRRSQSMRKPSVGPCELKDLSPLNSDSASLTPLRISKEQTEPVFLNKVQKNGESKSFLGKGNGLGPGAGAGVAKVNASRVSEVLKDGEDFEGMVDQREDSPDMVKDDEELERTSAEENPDATDFPADSDSEKPRLSQEFGNSDDPVSEDGNVPRSFSQVDDDMSAVSTKFNTFAGNVQESPGESPGSWNSHIQHSFSYANETSDVDASVDSPTGSPASWNSHPLNQRMEADAARMRKKWGSTQIPMLVANASQQPRKDVTKGFKRLLKFGRKSRGVESLITDWVSASTASEGDDDTEDGRDLATRPSDDLRKSRMGYPLSAYDGFNEGEVFPEQAHSLRSSIPNAPANFKLREDHLTGSSLKAPRSFFSLSTFRSKGSESKLR</sequence>
<feature type="compositionally biased region" description="Basic and acidic residues" evidence="1">
    <location>
        <begin position="1171"/>
        <end position="1181"/>
    </location>
</feature>
<feature type="compositionally biased region" description="Polar residues" evidence="1">
    <location>
        <begin position="262"/>
        <end position="271"/>
    </location>
</feature>
<feature type="compositionally biased region" description="Polar residues" evidence="1">
    <location>
        <begin position="1050"/>
        <end position="1064"/>
    </location>
</feature>
<feature type="region of interest" description="Disordered" evidence="1">
    <location>
        <begin position="672"/>
        <end position="704"/>
    </location>
</feature>
<feature type="region of interest" description="Disordered" evidence="1">
    <location>
        <begin position="734"/>
        <end position="755"/>
    </location>
</feature>
<feature type="compositionally biased region" description="Polar residues" evidence="1">
    <location>
        <begin position="1242"/>
        <end position="1279"/>
    </location>
</feature>
<dbReference type="Proteomes" id="UP000228380">
    <property type="component" value="Chromosome 15"/>
</dbReference>
<dbReference type="GeneID" id="103714814"/>
<feature type="compositionally biased region" description="Gly residues" evidence="1">
    <location>
        <begin position="249"/>
        <end position="258"/>
    </location>
</feature>
<feature type="compositionally biased region" description="Low complexity" evidence="1">
    <location>
        <begin position="977"/>
        <end position="1011"/>
    </location>
</feature>
<feature type="compositionally biased region" description="Basic and acidic residues" evidence="1">
    <location>
        <begin position="1376"/>
        <end position="1389"/>
    </location>
</feature>
<evidence type="ECO:0000313" key="3">
    <source>
        <dbReference type="RefSeq" id="XP_026663386.2"/>
    </source>
</evidence>
<feature type="region of interest" description="Disordered" evidence="1">
    <location>
        <begin position="878"/>
        <end position="898"/>
    </location>
</feature>
<dbReference type="OrthoDB" id="767933at2759"/>
<feature type="compositionally biased region" description="Polar residues" evidence="1">
    <location>
        <begin position="621"/>
        <end position="634"/>
    </location>
</feature>
<feature type="region of interest" description="Disordered" evidence="1">
    <location>
        <begin position="575"/>
        <end position="597"/>
    </location>
</feature>
<evidence type="ECO:0000256" key="1">
    <source>
        <dbReference type="SAM" id="MobiDB-lite"/>
    </source>
</evidence>
<evidence type="ECO:0000313" key="2">
    <source>
        <dbReference type="Proteomes" id="UP000228380"/>
    </source>
</evidence>